<evidence type="ECO:0000313" key="3">
    <source>
        <dbReference type="Proteomes" id="UP000029981"/>
    </source>
</evidence>
<organism evidence="2 3">
    <name type="scientific">Cucumis sativus</name>
    <name type="common">Cucumber</name>
    <dbReference type="NCBI Taxonomy" id="3659"/>
    <lineage>
        <taxon>Eukaryota</taxon>
        <taxon>Viridiplantae</taxon>
        <taxon>Streptophyta</taxon>
        <taxon>Embryophyta</taxon>
        <taxon>Tracheophyta</taxon>
        <taxon>Spermatophyta</taxon>
        <taxon>Magnoliopsida</taxon>
        <taxon>eudicotyledons</taxon>
        <taxon>Gunneridae</taxon>
        <taxon>Pentapetalae</taxon>
        <taxon>rosids</taxon>
        <taxon>fabids</taxon>
        <taxon>Cucurbitales</taxon>
        <taxon>Cucurbitaceae</taxon>
        <taxon>Benincaseae</taxon>
        <taxon>Cucumis</taxon>
    </lineage>
</organism>
<feature type="compositionally biased region" description="Basic and acidic residues" evidence="1">
    <location>
        <begin position="51"/>
        <end position="70"/>
    </location>
</feature>
<proteinExistence type="predicted"/>
<evidence type="ECO:0000313" key="2">
    <source>
        <dbReference type="EMBL" id="KGN44631.1"/>
    </source>
</evidence>
<protein>
    <submittedName>
        <fullName evidence="2">Uncharacterized protein</fullName>
    </submittedName>
</protein>
<reference evidence="2 3" key="2">
    <citation type="journal article" date="2009" name="PLoS ONE">
        <title>An integrated genetic and cytogenetic map of the cucumber genome.</title>
        <authorList>
            <person name="Ren Y."/>
            <person name="Zhang Z."/>
            <person name="Liu J."/>
            <person name="Staub J.E."/>
            <person name="Han Y."/>
            <person name="Cheng Z."/>
            <person name="Li X."/>
            <person name="Lu J."/>
            <person name="Miao H."/>
            <person name="Kang H."/>
            <person name="Xie B."/>
            <person name="Gu X."/>
            <person name="Wang X."/>
            <person name="Du Y."/>
            <person name="Jin W."/>
            <person name="Huang S."/>
        </authorList>
    </citation>
    <scope>NUCLEOTIDE SEQUENCE [LARGE SCALE GENOMIC DNA]</scope>
    <source>
        <strain evidence="3">cv. 9930</strain>
    </source>
</reference>
<dbReference type="AlphaFoldDB" id="A0A0A0K9Z3"/>
<accession>A0A0A0K9Z3</accession>
<dbReference type="EMBL" id="CM002928">
    <property type="protein sequence ID" value="KGN44631.1"/>
    <property type="molecule type" value="Genomic_DNA"/>
</dbReference>
<feature type="region of interest" description="Disordered" evidence="1">
    <location>
        <begin position="27"/>
        <end position="70"/>
    </location>
</feature>
<reference evidence="2 3" key="1">
    <citation type="journal article" date="2009" name="Nat. Genet.">
        <title>The genome of the cucumber, Cucumis sativus L.</title>
        <authorList>
            <person name="Huang S."/>
            <person name="Li R."/>
            <person name="Zhang Z."/>
            <person name="Li L."/>
            <person name="Gu X."/>
            <person name="Fan W."/>
            <person name="Lucas W.J."/>
            <person name="Wang X."/>
            <person name="Xie B."/>
            <person name="Ni P."/>
            <person name="Ren Y."/>
            <person name="Zhu H."/>
            <person name="Li J."/>
            <person name="Lin K."/>
            <person name="Jin W."/>
            <person name="Fei Z."/>
            <person name="Li G."/>
            <person name="Staub J."/>
            <person name="Kilian A."/>
            <person name="van der Vossen E.A."/>
            <person name="Wu Y."/>
            <person name="Guo J."/>
            <person name="He J."/>
            <person name="Jia Z."/>
            <person name="Ren Y."/>
            <person name="Tian G."/>
            <person name="Lu Y."/>
            <person name="Ruan J."/>
            <person name="Qian W."/>
            <person name="Wang M."/>
            <person name="Huang Q."/>
            <person name="Li B."/>
            <person name="Xuan Z."/>
            <person name="Cao J."/>
            <person name="Asan"/>
            <person name="Wu Z."/>
            <person name="Zhang J."/>
            <person name="Cai Q."/>
            <person name="Bai Y."/>
            <person name="Zhao B."/>
            <person name="Han Y."/>
            <person name="Li Y."/>
            <person name="Li X."/>
            <person name="Wang S."/>
            <person name="Shi Q."/>
            <person name="Liu S."/>
            <person name="Cho W.K."/>
            <person name="Kim J.Y."/>
            <person name="Xu Y."/>
            <person name="Heller-Uszynska K."/>
            <person name="Miao H."/>
            <person name="Cheng Z."/>
            <person name="Zhang S."/>
            <person name="Wu J."/>
            <person name="Yang Y."/>
            <person name="Kang H."/>
            <person name="Li M."/>
            <person name="Liang H."/>
            <person name="Ren X."/>
            <person name="Shi Z."/>
            <person name="Wen M."/>
            <person name="Jian M."/>
            <person name="Yang H."/>
            <person name="Zhang G."/>
            <person name="Yang Z."/>
            <person name="Chen R."/>
            <person name="Liu S."/>
            <person name="Li J."/>
            <person name="Ma L."/>
            <person name="Liu H."/>
            <person name="Zhou Y."/>
            <person name="Zhao J."/>
            <person name="Fang X."/>
            <person name="Li G."/>
            <person name="Fang L."/>
            <person name="Li Y."/>
            <person name="Liu D."/>
            <person name="Zheng H."/>
            <person name="Zhang Y."/>
            <person name="Qin N."/>
            <person name="Li Z."/>
            <person name="Yang G."/>
            <person name="Yang S."/>
            <person name="Bolund L."/>
            <person name="Kristiansen K."/>
            <person name="Zheng H."/>
            <person name="Li S."/>
            <person name="Zhang X."/>
            <person name="Yang H."/>
            <person name="Wang J."/>
            <person name="Sun R."/>
            <person name="Zhang B."/>
            <person name="Jiang S."/>
            <person name="Wang J."/>
            <person name="Du Y."/>
            <person name="Li S."/>
        </authorList>
    </citation>
    <scope>NUCLEOTIDE SEQUENCE [LARGE SCALE GENOMIC DNA]</scope>
    <source>
        <strain evidence="3">cv. 9930</strain>
    </source>
</reference>
<evidence type="ECO:0000256" key="1">
    <source>
        <dbReference type="SAM" id="MobiDB-lite"/>
    </source>
</evidence>
<gene>
    <name evidence="2" type="ORF">Csa_7G352450</name>
</gene>
<dbReference type="Proteomes" id="UP000029981">
    <property type="component" value="Chromosome 7"/>
</dbReference>
<name>A0A0A0K9Z3_CUCSA</name>
<reference evidence="2 3" key="4">
    <citation type="journal article" date="2011" name="BMC Genomics">
        <title>RNA-Seq improves annotation of protein-coding genes in the cucumber genome.</title>
        <authorList>
            <person name="Li Z."/>
            <person name="Zhang Z."/>
            <person name="Yan P."/>
            <person name="Huang S."/>
            <person name="Fei Z."/>
            <person name="Lin K."/>
        </authorList>
    </citation>
    <scope>NUCLEOTIDE SEQUENCE [LARGE SCALE GENOMIC DNA]</scope>
    <source>
        <strain evidence="3">cv. 9930</strain>
    </source>
</reference>
<sequence length="70" mass="7919">MGEPWKLQGKGKPLEKKVSEMCRIVPEKTANMGNKQPKETEISQNQNPIGRIEERKQKKKVGECARKKGG</sequence>
<reference evidence="2 3" key="3">
    <citation type="journal article" date="2010" name="BMC Genomics">
        <title>Transcriptome sequencing and comparative analysis of cucumber flowers with different sex types.</title>
        <authorList>
            <person name="Guo S."/>
            <person name="Zheng Y."/>
            <person name="Joung J.G."/>
            <person name="Liu S."/>
            <person name="Zhang Z."/>
            <person name="Crasta O.R."/>
            <person name="Sobral B.W."/>
            <person name="Xu Y."/>
            <person name="Huang S."/>
            <person name="Fei Z."/>
        </authorList>
    </citation>
    <scope>NUCLEOTIDE SEQUENCE [LARGE SCALE GENOMIC DNA]</scope>
    <source>
        <strain evidence="3">cv. 9930</strain>
    </source>
</reference>
<dbReference type="Gramene" id="KGN44631">
    <property type="protein sequence ID" value="KGN44631"/>
    <property type="gene ID" value="Csa_7G352450"/>
</dbReference>
<keyword evidence="3" id="KW-1185">Reference proteome</keyword>